<dbReference type="InterPro" id="IPR036237">
    <property type="entry name" value="Xyl_isomerase-like_sf"/>
</dbReference>
<accession>A0A4S4NT56</accession>
<dbReference type="OrthoDB" id="9798407at2"/>
<dbReference type="PROSITE" id="PS51318">
    <property type="entry name" value="TAT"/>
    <property type="match status" value="1"/>
</dbReference>
<protein>
    <submittedName>
        <fullName evidence="2">Sugar phosphate isomerase/epimerase</fullName>
    </submittedName>
</protein>
<dbReference type="InterPro" id="IPR013022">
    <property type="entry name" value="Xyl_isomerase-like_TIM-brl"/>
</dbReference>
<gene>
    <name evidence="2" type="ORF">E4021_11805</name>
</gene>
<name>A0A4S4NT56_9BACT</name>
<keyword evidence="2" id="KW-0413">Isomerase</keyword>
<dbReference type="Pfam" id="PF01261">
    <property type="entry name" value="AP_endonuc_2"/>
    <property type="match status" value="1"/>
</dbReference>
<dbReference type="RefSeq" id="WP_136459563.1">
    <property type="nucleotide sequence ID" value="NZ_SRSF01000004.1"/>
</dbReference>
<keyword evidence="3" id="KW-1185">Reference proteome</keyword>
<dbReference type="SUPFAM" id="SSF51658">
    <property type="entry name" value="Xylose isomerase-like"/>
    <property type="match status" value="1"/>
</dbReference>
<evidence type="ECO:0000313" key="2">
    <source>
        <dbReference type="EMBL" id="THH39430.1"/>
    </source>
</evidence>
<sequence length="306" mass="34402">MTDRRKFLRQSAKLGAATLLLPAWGCGASSGDRGESVEALQDEQPAETAGGSLDAFGIQLYTLRDVLPQDVKGTLRKIADYGYQQIEGYEGNMGLFWGMSNTEFKDYLDELGLTMVSSHCNIDENFEQKAKQAAEIGMDYLICPYIGAQDDRNGWQAVVDKFNQRGQICADNGIRFAYHNHGYSFQEVDGIMPQDFMMENTTDEVDYEMDIYWVVTGGADPIDYLNKFPGKWKLCHVKDRERGADPAESEASVDLGTGSIDYPRILAVAEEQGMEYYIVEQERYPNSTPLKSAEVDAQYLRELKFS</sequence>
<dbReference type="Proteomes" id="UP000308528">
    <property type="component" value="Unassembled WGS sequence"/>
</dbReference>
<dbReference type="GO" id="GO:0016853">
    <property type="term" value="F:isomerase activity"/>
    <property type="evidence" value="ECO:0007669"/>
    <property type="project" value="UniProtKB-KW"/>
</dbReference>
<reference evidence="2 3" key="1">
    <citation type="submission" date="2019-04" db="EMBL/GenBank/DDBJ databases">
        <title>Lewinella litorea sp. nov., isolated from a marine sand.</title>
        <authorList>
            <person name="Yoon J.-H."/>
        </authorList>
    </citation>
    <scope>NUCLEOTIDE SEQUENCE [LARGE SCALE GENOMIC DNA]</scope>
    <source>
        <strain evidence="2 3">HSMS-39</strain>
    </source>
</reference>
<dbReference type="Gene3D" id="3.20.20.150">
    <property type="entry name" value="Divalent-metal-dependent TIM barrel enzymes"/>
    <property type="match status" value="1"/>
</dbReference>
<proteinExistence type="predicted"/>
<feature type="domain" description="Xylose isomerase-like TIM barrel" evidence="1">
    <location>
        <begin position="75"/>
        <end position="302"/>
    </location>
</feature>
<evidence type="ECO:0000259" key="1">
    <source>
        <dbReference type="Pfam" id="PF01261"/>
    </source>
</evidence>
<dbReference type="PANTHER" id="PTHR12110:SF41">
    <property type="entry name" value="INOSOSE DEHYDRATASE"/>
    <property type="match status" value="1"/>
</dbReference>
<dbReference type="InterPro" id="IPR050312">
    <property type="entry name" value="IolE/XylAMocC-like"/>
</dbReference>
<dbReference type="AlphaFoldDB" id="A0A4S4NT56"/>
<organism evidence="2 3">
    <name type="scientific">Neolewinella litorea</name>
    <dbReference type="NCBI Taxonomy" id="2562452"/>
    <lineage>
        <taxon>Bacteria</taxon>
        <taxon>Pseudomonadati</taxon>
        <taxon>Bacteroidota</taxon>
        <taxon>Saprospiria</taxon>
        <taxon>Saprospirales</taxon>
        <taxon>Lewinellaceae</taxon>
        <taxon>Neolewinella</taxon>
    </lineage>
</organism>
<comment type="caution">
    <text evidence="2">The sequence shown here is derived from an EMBL/GenBank/DDBJ whole genome shotgun (WGS) entry which is preliminary data.</text>
</comment>
<dbReference type="PANTHER" id="PTHR12110">
    <property type="entry name" value="HYDROXYPYRUVATE ISOMERASE"/>
    <property type="match status" value="1"/>
</dbReference>
<evidence type="ECO:0000313" key="3">
    <source>
        <dbReference type="Proteomes" id="UP000308528"/>
    </source>
</evidence>
<dbReference type="InterPro" id="IPR006311">
    <property type="entry name" value="TAT_signal"/>
</dbReference>
<dbReference type="EMBL" id="SRSF01000004">
    <property type="protein sequence ID" value="THH39430.1"/>
    <property type="molecule type" value="Genomic_DNA"/>
</dbReference>